<keyword evidence="3" id="KW-1185">Reference proteome</keyword>
<reference evidence="2 3" key="1">
    <citation type="journal article" date="2023" name="PLoS ONE">
        <title>Cytospora paraplurivora sp. nov. isolated from orchards with fruit tree decline syndrome in Ontario, Canada.</title>
        <authorList>
            <person name="Ilyukhin E."/>
            <person name="Nguyen H.D.T."/>
            <person name="Castle A.J."/>
            <person name="Ellouze W."/>
        </authorList>
    </citation>
    <scope>NUCLEOTIDE SEQUENCE [LARGE SCALE GENOMIC DNA]</scope>
    <source>
        <strain evidence="2 3">FDS-564</strain>
    </source>
</reference>
<feature type="region of interest" description="Disordered" evidence="1">
    <location>
        <begin position="259"/>
        <end position="301"/>
    </location>
</feature>
<name>A0AAN9YNH3_9PEZI</name>
<protein>
    <submittedName>
        <fullName evidence="2">Uncharacterized protein</fullName>
    </submittedName>
</protein>
<dbReference type="Proteomes" id="UP001320245">
    <property type="component" value="Unassembled WGS sequence"/>
</dbReference>
<comment type="caution">
    <text evidence="2">The sequence shown here is derived from an EMBL/GenBank/DDBJ whole genome shotgun (WGS) entry which is preliminary data.</text>
</comment>
<feature type="compositionally biased region" description="Acidic residues" evidence="1">
    <location>
        <begin position="263"/>
        <end position="276"/>
    </location>
</feature>
<dbReference type="AlphaFoldDB" id="A0AAN9YNH3"/>
<proteinExistence type="predicted"/>
<organism evidence="2 3">
    <name type="scientific">Cytospora paraplurivora</name>
    <dbReference type="NCBI Taxonomy" id="2898453"/>
    <lineage>
        <taxon>Eukaryota</taxon>
        <taxon>Fungi</taxon>
        <taxon>Dikarya</taxon>
        <taxon>Ascomycota</taxon>
        <taxon>Pezizomycotina</taxon>
        <taxon>Sordariomycetes</taxon>
        <taxon>Sordariomycetidae</taxon>
        <taxon>Diaporthales</taxon>
        <taxon>Cytosporaceae</taxon>
        <taxon>Cytospora</taxon>
    </lineage>
</organism>
<dbReference type="EMBL" id="JAJSPL020000002">
    <property type="protein sequence ID" value="KAK7748790.1"/>
    <property type="molecule type" value="Genomic_DNA"/>
</dbReference>
<evidence type="ECO:0000256" key="1">
    <source>
        <dbReference type="SAM" id="MobiDB-lite"/>
    </source>
</evidence>
<evidence type="ECO:0000313" key="3">
    <source>
        <dbReference type="Proteomes" id="UP001320245"/>
    </source>
</evidence>
<accession>A0AAN9YNH3</accession>
<gene>
    <name evidence="2" type="ORF">SLS53_000814</name>
</gene>
<sequence length="376" mass="41648">MDGMSEETLRYARQVLLRPEDRSAAAVVHYAILDDSTAWSLCMDSYTATAQQDPSPGTLSPTVLVLCGSAHTRRQAMETGNVLDGILQSFLSMNDHPTALKVRLLKAHMQARAGDNLSDVLDKSDLDLEHLAHHLEGVDVLTAHLLRALSNHISGTGNVSIHSNTCYSTLQSCICWSSQQLVALSNMPMHLAMLDVETDKDDNIKWREEVEIFFTLWHRWQTLQWDQLEWVEEAEAKLGITSTELLATVSCMLREEAQWETSDGCDDGDEEDEEGDVEHAEEGSSTTIENGYDEYRPQHTSDDAVDQERLLGLARDGAHAIQSRSAEENWEAFIDTFDRRNTVLPGGAGGPAWMIGALSYIGKFIADTIALGIASE</sequence>
<evidence type="ECO:0000313" key="2">
    <source>
        <dbReference type="EMBL" id="KAK7748790.1"/>
    </source>
</evidence>